<feature type="domain" description="WAP" evidence="5">
    <location>
        <begin position="19"/>
        <end position="65"/>
    </location>
</feature>
<feature type="region of interest" description="Disordered" evidence="4">
    <location>
        <begin position="107"/>
        <end position="130"/>
    </location>
</feature>
<keyword evidence="3" id="KW-1015">Disulfide bond</keyword>
<dbReference type="Gene3D" id="4.10.75.10">
    <property type="entry name" value="Elafin-like"/>
    <property type="match status" value="2"/>
</dbReference>
<dbReference type="GO" id="GO:0019731">
    <property type="term" value="P:antibacterial humoral response"/>
    <property type="evidence" value="ECO:0007669"/>
    <property type="project" value="TreeGrafter"/>
</dbReference>
<dbReference type="InterPro" id="IPR008197">
    <property type="entry name" value="WAP_dom"/>
</dbReference>
<dbReference type="SUPFAM" id="SSF57256">
    <property type="entry name" value="Elafin-like"/>
    <property type="match status" value="2"/>
</dbReference>
<evidence type="ECO:0000313" key="6">
    <source>
        <dbReference type="Ensembl" id="ENSSHAP00000031991.1"/>
    </source>
</evidence>
<evidence type="ECO:0000256" key="3">
    <source>
        <dbReference type="ARBA" id="ARBA00023157"/>
    </source>
</evidence>
<dbReference type="AlphaFoldDB" id="A0A7N4V1J8"/>
<dbReference type="InParanoid" id="A0A7N4V1J8"/>
<dbReference type="GO" id="GO:0004867">
    <property type="term" value="F:serine-type endopeptidase inhibitor activity"/>
    <property type="evidence" value="ECO:0007669"/>
    <property type="project" value="TreeGrafter"/>
</dbReference>
<protein>
    <submittedName>
        <fullName evidence="6">WAP four-disulfide core domain 5</fullName>
    </submittedName>
</protein>
<evidence type="ECO:0000256" key="2">
    <source>
        <dbReference type="ARBA" id="ARBA00022729"/>
    </source>
</evidence>
<keyword evidence="2" id="KW-0732">Signal</keyword>
<reference evidence="6" key="3">
    <citation type="submission" date="2025-09" db="UniProtKB">
        <authorList>
            <consortium name="Ensembl"/>
        </authorList>
    </citation>
    <scope>IDENTIFICATION</scope>
</reference>
<dbReference type="PANTHER" id="PTHR19441:SF30">
    <property type="entry name" value="ELAFIN"/>
    <property type="match status" value="1"/>
</dbReference>
<feature type="domain" description="WAP" evidence="5">
    <location>
        <begin position="66"/>
        <end position="113"/>
    </location>
</feature>
<dbReference type="PROSITE" id="PS51390">
    <property type="entry name" value="WAP"/>
    <property type="match status" value="2"/>
</dbReference>
<keyword evidence="1" id="KW-0646">Protease inhibitor</keyword>
<dbReference type="GO" id="GO:0045087">
    <property type="term" value="P:innate immune response"/>
    <property type="evidence" value="ECO:0007669"/>
    <property type="project" value="TreeGrafter"/>
</dbReference>
<dbReference type="PRINTS" id="PR00003">
    <property type="entry name" value="4DISULPHCORE"/>
</dbReference>
<reference evidence="6 7" key="1">
    <citation type="journal article" date="2011" name="Proc. Natl. Acad. Sci. U.S.A.">
        <title>Genetic diversity and population structure of the endangered marsupial Sarcophilus harrisii (Tasmanian devil).</title>
        <authorList>
            <person name="Miller W."/>
            <person name="Hayes V.M."/>
            <person name="Ratan A."/>
            <person name="Petersen D.C."/>
            <person name="Wittekindt N.E."/>
            <person name="Miller J."/>
            <person name="Walenz B."/>
            <person name="Knight J."/>
            <person name="Qi J."/>
            <person name="Zhao F."/>
            <person name="Wang Q."/>
            <person name="Bedoya-Reina O.C."/>
            <person name="Katiyar N."/>
            <person name="Tomsho L.P."/>
            <person name="Kasson L.M."/>
            <person name="Hardie R.A."/>
            <person name="Woodbridge P."/>
            <person name="Tindall E.A."/>
            <person name="Bertelsen M.F."/>
            <person name="Dixon D."/>
            <person name="Pyecroft S."/>
            <person name="Helgen K.M."/>
            <person name="Lesk A.M."/>
            <person name="Pringle T.H."/>
            <person name="Patterson N."/>
            <person name="Zhang Y."/>
            <person name="Kreiss A."/>
            <person name="Woods G.M."/>
            <person name="Jones M.E."/>
            <person name="Schuster S.C."/>
        </authorList>
    </citation>
    <scope>NUCLEOTIDE SEQUENCE [LARGE SCALE GENOMIC DNA]</scope>
</reference>
<dbReference type="Pfam" id="PF00095">
    <property type="entry name" value="WAP"/>
    <property type="match status" value="2"/>
</dbReference>
<evidence type="ECO:0000313" key="7">
    <source>
        <dbReference type="Proteomes" id="UP000007648"/>
    </source>
</evidence>
<dbReference type="PANTHER" id="PTHR19441">
    <property type="entry name" value="WHEY ACDIC PROTEIN WAP"/>
    <property type="match status" value="1"/>
</dbReference>
<dbReference type="InterPro" id="IPR050514">
    <property type="entry name" value="WAP_four-disulfide_core"/>
</dbReference>
<dbReference type="Ensembl" id="ENSSHAT00000045793.1">
    <property type="protein sequence ID" value="ENSSHAP00000031991.1"/>
    <property type="gene ID" value="ENSSHAG00000026620.1"/>
</dbReference>
<evidence type="ECO:0000256" key="1">
    <source>
        <dbReference type="ARBA" id="ARBA00022690"/>
    </source>
</evidence>
<gene>
    <name evidence="6" type="primary">WFDC5</name>
</gene>
<dbReference type="GO" id="GO:0005615">
    <property type="term" value="C:extracellular space"/>
    <property type="evidence" value="ECO:0007669"/>
    <property type="project" value="TreeGrafter"/>
</dbReference>
<feature type="compositionally biased region" description="Basic and acidic residues" evidence="4">
    <location>
        <begin position="120"/>
        <end position="130"/>
    </location>
</feature>
<dbReference type="SMART" id="SM00217">
    <property type="entry name" value="WAP"/>
    <property type="match status" value="2"/>
</dbReference>
<name>A0A7N4V1J8_SARHA</name>
<dbReference type="CDD" id="cd00199">
    <property type="entry name" value="WAP"/>
    <property type="match status" value="1"/>
</dbReference>
<accession>A0A7N4V1J8</accession>
<reference evidence="6" key="2">
    <citation type="submission" date="2025-08" db="UniProtKB">
        <authorList>
            <consortium name="Ensembl"/>
        </authorList>
    </citation>
    <scope>IDENTIFICATION</scope>
</reference>
<dbReference type="GeneTree" id="ENSGT00730000111369"/>
<evidence type="ECO:0000256" key="4">
    <source>
        <dbReference type="SAM" id="MobiDB-lite"/>
    </source>
</evidence>
<dbReference type="InterPro" id="IPR036645">
    <property type="entry name" value="Elafin-like_sf"/>
</dbReference>
<organism evidence="6 7">
    <name type="scientific">Sarcophilus harrisii</name>
    <name type="common">Tasmanian devil</name>
    <name type="synonym">Sarcophilus laniarius</name>
    <dbReference type="NCBI Taxonomy" id="9305"/>
    <lineage>
        <taxon>Eukaryota</taxon>
        <taxon>Metazoa</taxon>
        <taxon>Chordata</taxon>
        <taxon>Craniata</taxon>
        <taxon>Vertebrata</taxon>
        <taxon>Euteleostomi</taxon>
        <taxon>Mammalia</taxon>
        <taxon>Metatheria</taxon>
        <taxon>Dasyuromorphia</taxon>
        <taxon>Dasyuridae</taxon>
        <taxon>Sarcophilus</taxon>
    </lineage>
</organism>
<keyword evidence="7" id="KW-1185">Reference proteome</keyword>
<proteinExistence type="predicted"/>
<evidence type="ECO:0000259" key="5">
    <source>
        <dbReference type="PROSITE" id="PS51390"/>
    </source>
</evidence>
<dbReference type="Proteomes" id="UP000007648">
    <property type="component" value="Unassembled WGS sequence"/>
</dbReference>
<sequence>DLDPTPYHFSPALTVCDSLAEKSGGCPPDDEPCLQAIPDQCMGDHHCPMGKKCCFRSCFLQCLPKVKVKQGRCPTDPMHCLSPIQHLCNVDQDCSGKKRCCPGACGRDCRDPAKGATSPRQEKDLSHDNG</sequence>